<accession>A0A2P5CTV6</accession>
<feature type="non-terminal residue" evidence="1">
    <location>
        <position position="1"/>
    </location>
</feature>
<dbReference type="Proteomes" id="UP000237105">
    <property type="component" value="Unassembled WGS sequence"/>
</dbReference>
<comment type="caution">
    <text evidence="1">The sequence shown here is derived from an EMBL/GenBank/DDBJ whole genome shotgun (WGS) entry which is preliminary data.</text>
</comment>
<protein>
    <submittedName>
        <fullName evidence="1">Uncharacterized protein</fullName>
    </submittedName>
</protein>
<organism evidence="1 2">
    <name type="scientific">Parasponia andersonii</name>
    <name type="common">Sponia andersonii</name>
    <dbReference type="NCBI Taxonomy" id="3476"/>
    <lineage>
        <taxon>Eukaryota</taxon>
        <taxon>Viridiplantae</taxon>
        <taxon>Streptophyta</taxon>
        <taxon>Embryophyta</taxon>
        <taxon>Tracheophyta</taxon>
        <taxon>Spermatophyta</taxon>
        <taxon>Magnoliopsida</taxon>
        <taxon>eudicotyledons</taxon>
        <taxon>Gunneridae</taxon>
        <taxon>Pentapetalae</taxon>
        <taxon>rosids</taxon>
        <taxon>fabids</taxon>
        <taxon>Rosales</taxon>
        <taxon>Cannabaceae</taxon>
        <taxon>Parasponia</taxon>
    </lineage>
</organism>
<sequence length="57" mass="6766">RGQLRHFNPDASNSEKWITMVANNSTNFRKKIELFECEEELFVIANDISTPPRRHYN</sequence>
<evidence type="ECO:0000313" key="1">
    <source>
        <dbReference type="EMBL" id="PON64441.1"/>
    </source>
</evidence>
<dbReference type="AlphaFoldDB" id="A0A2P5CTV6"/>
<gene>
    <name evidence="1" type="ORF">PanWU01x14_125100</name>
</gene>
<evidence type="ECO:0000313" key="2">
    <source>
        <dbReference type="Proteomes" id="UP000237105"/>
    </source>
</evidence>
<reference evidence="2" key="1">
    <citation type="submission" date="2016-06" db="EMBL/GenBank/DDBJ databases">
        <title>Parallel loss of symbiosis genes in relatives of nitrogen-fixing non-legume Parasponia.</title>
        <authorList>
            <person name="Van Velzen R."/>
            <person name="Holmer R."/>
            <person name="Bu F."/>
            <person name="Rutten L."/>
            <person name="Van Zeijl A."/>
            <person name="Liu W."/>
            <person name="Santuari L."/>
            <person name="Cao Q."/>
            <person name="Sharma T."/>
            <person name="Shen D."/>
            <person name="Roswanjaya Y."/>
            <person name="Wardhani T."/>
            <person name="Kalhor M.S."/>
            <person name="Jansen J."/>
            <person name="Van den Hoogen J."/>
            <person name="Gungor B."/>
            <person name="Hartog M."/>
            <person name="Hontelez J."/>
            <person name="Verver J."/>
            <person name="Yang W.-C."/>
            <person name="Schijlen E."/>
            <person name="Repin R."/>
            <person name="Schilthuizen M."/>
            <person name="Schranz E."/>
            <person name="Heidstra R."/>
            <person name="Miyata K."/>
            <person name="Fedorova E."/>
            <person name="Kohlen W."/>
            <person name="Bisseling T."/>
            <person name="Smit S."/>
            <person name="Geurts R."/>
        </authorList>
    </citation>
    <scope>NUCLEOTIDE SEQUENCE [LARGE SCALE GENOMIC DNA]</scope>
    <source>
        <strain evidence="2">cv. WU1-14</strain>
    </source>
</reference>
<name>A0A2P5CTV6_PARAD</name>
<keyword evidence="2" id="KW-1185">Reference proteome</keyword>
<proteinExistence type="predicted"/>
<dbReference type="EMBL" id="JXTB01000096">
    <property type="protein sequence ID" value="PON64441.1"/>
    <property type="molecule type" value="Genomic_DNA"/>
</dbReference>